<sequence length="352" mass="37821">MKTMKKVFFALLVGAIAASSFAVSATAAQPVEEPAAAVIAQQSVYSVRALSQDGTDLTSVFKNEVFLVEAITPDTVTNVKLLNEYDLQINLQDTVRYDRGDGTAAWVGKISVGTAGANRTFTLIAADENGVYSRTDATFSIEVKNLQETELTGCSLRAVDENGNTLTTVTVGHSFRVEATTPSSVTSIKLLNETKMQITINDLVRTDNGDGTVSWSGTTMVSTAGQNRKLQLIAANQNGVYSYTDAEIVFEALPAPQIFSVEIPTTGKVNVPFTVTVQTNSNVEKLEMYNEYGLKMSIPNASFVTNAQGRLWTFQLQVGTAGSNRYFVVYGVGANGERSAPMETGKIDISIV</sequence>
<accession>C0EI46</accession>
<keyword evidence="1" id="KW-0732">Signal</keyword>
<dbReference type="Proteomes" id="UP000003340">
    <property type="component" value="Unassembled WGS sequence"/>
</dbReference>
<name>C0EI46_9FIRM</name>
<evidence type="ECO:0000256" key="1">
    <source>
        <dbReference type="SAM" id="SignalP"/>
    </source>
</evidence>
<dbReference type="HOGENOM" id="CLU_786874_0_0_9"/>
<feature type="signal peptide" evidence="1">
    <location>
        <begin position="1"/>
        <end position="27"/>
    </location>
</feature>
<reference evidence="2 3" key="1">
    <citation type="submission" date="2009-01" db="EMBL/GenBank/DDBJ databases">
        <authorList>
            <person name="Fulton L."/>
            <person name="Clifton S."/>
            <person name="Fulton B."/>
            <person name="Xu J."/>
            <person name="Minx P."/>
            <person name="Pepin K.H."/>
            <person name="Johnson M."/>
            <person name="Bhonagiri V."/>
            <person name="Nash W.E."/>
            <person name="Mardis E.R."/>
            <person name="Wilson R.K."/>
        </authorList>
    </citation>
    <scope>NUCLEOTIDE SEQUENCE [LARGE SCALE GENOMIC DNA]</scope>
    <source>
        <strain evidence="2 3">DSM 5476</strain>
    </source>
</reference>
<proteinExistence type="predicted"/>
<dbReference type="AlphaFoldDB" id="C0EI46"/>
<evidence type="ECO:0000313" key="3">
    <source>
        <dbReference type="Proteomes" id="UP000003340"/>
    </source>
</evidence>
<reference evidence="2 3" key="2">
    <citation type="submission" date="2009-02" db="EMBL/GenBank/DDBJ databases">
        <title>Draft genome sequence of Clostridium methylpentosum (DSM 5476).</title>
        <authorList>
            <person name="Sudarsanam P."/>
            <person name="Ley R."/>
            <person name="Guruge J."/>
            <person name="Turnbaugh P.J."/>
            <person name="Mahowald M."/>
            <person name="Liep D."/>
            <person name="Gordon J."/>
        </authorList>
    </citation>
    <scope>NUCLEOTIDE SEQUENCE [LARGE SCALE GENOMIC DNA]</scope>
    <source>
        <strain evidence="2 3">DSM 5476</strain>
    </source>
</reference>
<comment type="caution">
    <text evidence="2">The sequence shown here is derived from an EMBL/GenBank/DDBJ whole genome shotgun (WGS) entry which is preliminary data.</text>
</comment>
<keyword evidence="3" id="KW-1185">Reference proteome</keyword>
<feature type="chain" id="PRO_5002897880" evidence="1">
    <location>
        <begin position="28"/>
        <end position="352"/>
    </location>
</feature>
<organism evidence="2 3">
    <name type="scientific">[Clostridium] methylpentosum DSM 5476</name>
    <dbReference type="NCBI Taxonomy" id="537013"/>
    <lineage>
        <taxon>Bacteria</taxon>
        <taxon>Bacillati</taxon>
        <taxon>Bacillota</taxon>
        <taxon>Clostridia</taxon>
        <taxon>Eubacteriales</taxon>
        <taxon>Oscillospiraceae</taxon>
        <taxon>Oscillospiraceae incertae sedis</taxon>
    </lineage>
</organism>
<gene>
    <name evidence="2" type="ORF">CLOSTMETH_03541</name>
</gene>
<protein>
    <submittedName>
        <fullName evidence="2">Uncharacterized protein</fullName>
    </submittedName>
</protein>
<evidence type="ECO:0000313" key="2">
    <source>
        <dbReference type="EMBL" id="EEG28854.1"/>
    </source>
</evidence>
<dbReference type="EMBL" id="ACEC01000124">
    <property type="protein sequence ID" value="EEG28854.1"/>
    <property type="molecule type" value="Genomic_DNA"/>
</dbReference>